<evidence type="ECO:0000256" key="1">
    <source>
        <dbReference type="ARBA" id="ARBA00022737"/>
    </source>
</evidence>
<reference evidence="4" key="1">
    <citation type="submission" date="2020-02" db="EMBL/GenBank/DDBJ databases">
        <authorList>
            <person name="Meier V. D."/>
        </authorList>
    </citation>
    <scope>NUCLEOTIDE SEQUENCE</scope>
    <source>
        <strain evidence="4">AVDCRST_MAG02</strain>
    </source>
</reference>
<dbReference type="PANTHER" id="PTHR24273:SF32">
    <property type="entry name" value="HYALIN"/>
    <property type="match status" value="1"/>
</dbReference>
<dbReference type="EMBL" id="CADCVH010000106">
    <property type="protein sequence ID" value="CAA9472775.1"/>
    <property type="molecule type" value="Genomic_DNA"/>
</dbReference>
<feature type="signal peptide" evidence="2">
    <location>
        <begin position="1"/>
        <end position="28"/>
    </location>
</feature>
<dbReference type="GO" id="GO:0005975">
    <property type="term" value="P:carbohydrate metabolic process"/>
    <property type="evidence" value="ECO:0007669"/>
    <property type="project" value="UniProtKB-ARBA"/>
</dbReference>
<feature type="domain" description="HYR" evidence="3">
    <location>
        <begin position="241"/>
        <end position="322"/>
    </location>
</feature>
<name>A0A6J4RJJ6_9ACTN</name>
<dbReference type="InterPro" id="IPR013783">
    <property type="entry name" value="Ig-like_fold"/>
</dbReference>
<evidence type="ECO:0000259" key="3">
    <source>
        <dbReference type="PROSITE" id="PS50825"/>
    </source>
</evidence>
<accession>A0A6J4RJJ6</accession>
<gene>
    <name evidence="4" type="ORF">AVDCRST_MAG02-3875</name>
</gene>
<keyword evidence="2" id="KW-0732">Signal</keyword>
<feature type="chain" id="PRO_5026708950" description="HYR domain-containing protein" evidence="2">
    <location>
        <begin position="29"/>
        <end position="761"/>
    </location>
</feature>
<proteinExistence type="predicted"/>
<dbReference type="PROSITE" id="PS50825">
    <property type="entry name" value="HYR"/>
    <property type="match status" value="2"/>
</dbReference>
<dbReference type="AlphaFoldDB" id="A0A6J4RJJ6"/>
<dbReference type="Pfam" id="PF02494">
    <property type="entry name" value="HYR"/>
    <property type="match status" value="5"/>
</dbReference>
<dbReference type="InterPro" id="IPR003410">
    <property type="entry name" value="HYR_dom"/>
</dbReference>
<dbReference type="NCBIfam" id="NF038114">
    <property type="entry name" value="rightmost"/>
    <property type="match status" value="1"/>
</dbReference>
<dbReference type="Gene3D" id="2.60.40.10">
    <property type="entry name" value="Immunoglobulins"/>
    <property type="match status" value="3"/>
</dbReference>
<dbReference type="PANTHER" id="PTHR24273">
    <property type="entry name" value="FI04643P-RELATED"/>
    <property type="match status" value="1"/>
</dbReference>
<feature type="domain" description="HYR" evidence="3">
    <location>
        <begin position="402"/>
        <end position="487"/>
    </location>
</feature>
<evidence type="ECO:0000256" key="2">
    <source>
        <dbReference type="SAM" id="SignalP"/>
    </source>
</evidence>
<keyword evidence="1" id="KW-0677">Repeat</keyword>
<organism evidence="4">
    <name type="scientific">uncultured Rubrobacteraceae bacterium</name>
    <dbReference type="NCBI Taxonomy" id="349277"/>
    <lineage>
        <taxon>Bacteria</taxon>
        <taxon>Bacillati</taxon>
        <taxon>Actinomycetota</taxon>
        <taxon>Rubrobacteria</taxon>
        <taxon>Rubrobacterales</taxon>
        <taxon>Rubrobacteraceae</taxon>
        <taxon>environmental samples</taxon>
    </lineage>
</organism>
<sequence>MRTTLRSRLSLLFLSFAMVLAIPAVALADDVYNNLDNTIDVPAESITLTEGGTNDTASVLISPTNGDGKNGCNLTADKILQVKANSSDATKVKASLVDPLNSSLAKDTFTSCSDSIKIKVEALAVTGSTPVTISLSQVQNTTGATFNLAPATFTVTVNAAPVTNTKPALTLPANITKEATGPSGATVSYKATANDQQDGALTPDCKPVSGSTFPVGTTTVNCSVTDSGNLSDSGSFNVTVQDTTSPVLTLPSDITREATGPNGAAVNFTASANDAVDGNVNVNCTPDSGSQFALGSTTVTCNATDGSGNKAVATTFDVIVKDTTAPTLTVPSAPVVVEATGPNGAVATYQVTAEDAVDSSPSISCTPATGNVFALGTTPVTCTAKDGSGNTSAEKSFNVIVKDTTAPALNMPENKTAEATGPNGAAVSFARTASDLVDGNVAVNCLVGNTAVNPGDTFALGTTTVDCSATDRAGNKASDSFTVIVRDTTAPALKLPADFTEEATGPNGNVVNYSTSATDLVDGNVNVTCTPASGDTFGINTTATTVNCSATDKAGNTARGSFRVTVKDTIAPNNIQFVGGPADGASYDFGDVPAQPTCTAVDGGSGLDSCVVSGYSTAVGNHTLTATATDKAGNKDTKTLSYTVKPYTFNGFYQPVDMGGVYNTVKGGSTVPLKFELFKGATELTDTTAIKSLQATKVTCQSGATIDDIETVATGATSLRYDATGGQFIYNWKTPTGAGTCYKVTVTAQDGSTLSAFFKMK</sequence>
<protein>
    <recommendedName>
        <fullName evidence="3">HYR domain-containing protein</fullName>
    </recommendedName>
</protein>
<evidence type="ECO:0000313" key="4">
    <source>
        <dbReference type="EMBL" id="CAA9472775.1"/>
    </source>
</evidence>